<evidence type="ECO:0000313" key="9">
    <source>
        <dbReference type="EMBL" id="PJA46723.1"/>
    </source>
</evidence>
<feature type="binding site" evidence="4">
    <location>
        <begin position="151"/>
        <end position="153"/>
    </location>
    <ligand>
        <name>D-glyceraldehyde 3-phosphate</name>
        <dbReference type="ChEBI" id="CHEBI:59776"/>
    </ligand>
</feature>
<dbReference type="Gene3D" id="3.30.360.10">
    <property type="entry name" value="Dihydrodipicolinate Reductase, domain 2"/>
    <property type="match status" value="1"/>
</dbReference>
<feature type="binding site" evidence="4">
    <location>
        <begin position="210"/>
        <end position="211"/>
    </location>
    <ligand>
        <name>D-glyceraldehyde 3-phosphate</name>
        <dbReference type="ChEBI" id="CHEBI:59776"/>
    </ligand>
</feature>
<feature type="binding site" evidence="5">
    <location>
        <position position="77"/>
    </location>
    <ligand>
        <name>NAD(+)</name>
        <dbReference type="ChEBI" id="CHEBI:57540"/>
    </ligand>
</feature>
<gene>
    <name evidence="9" type="primary">gap</name>
    <name evidence="9" type="ORF">CO173_02855</name>
</gene>
<evidence type="ECO:0000313" key="10">
    <source>
        <dbReference type="Proteomes" id="UP000231263"/>
    </source>
</evidence>
<evidence type="ECO:0000256" key="3">
    <source>
        <dbReference type="PIRSR" id="PIRSR000149-1"/>
    </source>
</evidence>
<dbReference type="FunFam" id="3.40.50.720:FF:000001">
    <property type="entry name" value="Glyceraldehyde-3-phosphate dehydrogenase"/>
    <property type="match status" value="1"/>
</dbReference>
<feature type="binding site" evidence="5">
    <location>
        <position position="33"/>
    </location>
    <ligand>
        <name>NAD(+)</name>
        <dbReference type="ChEBI" id="CHEBI:57540"/>
    </ligand>
</feature>
<dbReference type="GO" id="GO:0051287">
    <property type="term" value="F:NAD binding"/>
    <property type="evidence" value="ECO:0007669"/>
    <property type="project" value="InterPro"/>
</dbReference>
<keyword evidence="5" id="KW-0547">Nucleotide-binding</keyword>
<feature type="binding site" evidence="5">
    <location>
        <position position="316"/>
    </location>
    <ligand>
        <name>NAD(+)</name>
        <dbReference type="ChEBI" id="CHEBI:57540"/>
    </ligand>
</feature>
<dbReference type="SMART" id="SM00846">
    <property type="entry name" value="Gp_dh_N"/>
    <property type="match status" value="1"/>
</dbReference>
<dbReference type="GO" id="GO:0050661">
    <property type="term" value="F:NADP binding"/>
    <property type="evidence" value="ECO:0007669"/>
    <property type="project" value="InterPro"/>
</dbReference>
<reference evidence="10" key="1">
    <citation type="submission" date="2017-09" db="EMBL/GenBank/DDBJ databases">
        <title>Depth-based differentiation of microbial function through sediment-hosted aquifers and enrichment of novel symbionts in the deep terrestrial subsurface.</title>
        <authorList>
            <person name="Probst A.J."/>
            <person name="Ladd B."/>
            <person name="Jarett J.K."/>
            <person name="Geller-Mcgrath D.E."/>
            <person name="Sieber C.M.K."/>
            <person name="Emerson J.B."/>
            <person name="Anantharaman K."/>
            <person name="Thomas B.C."/>
            <person name="Malmstrom R."/>
            <person name="Stieglmeier M."/>
            <person name="Klingl A."/>
            <person name="Woyke T."/>
            <person name="Ryan C.M."/>
            <person name="Banfield J.F."/>
        </authorList>
    </citation>
    <scope>NUCLEOTIDE SEQUENCE [LARGE SCALE GENOMIC DNA]</scope>
</reference>
<feature type="binding site" evidence="4">
    <location>
        <position position="182"/>
    </location>
    <ligand>
        <name>D-glyceraldehyde 3-phosphate</name>
        <dbReference type="ChEBI" id="CHEBI:59776"/>
    </ligand>
</feature>
<dbReference type="CDD" id="cd05214">
    <property type="entry name" value="GAPDH_I_N"/>
    <property type="match status" value="1"/>
</dbReference>
<evidence type="ECO:0000256" key="2">
    <source>
        <dbReference type="ARBA" id="ARBA00023002"/>
    </source>
</evidence>
<dbReference type="SUPFAM" id="SSF51735">
    <property type="entry name" value="NAD(P)-binding Rossmann-fold domains"/>
    <property type="match status" value="1"/>
</dbReference>
<accession>A0A2M7XFS0</accession>
<keyword evidence="5" id="KW-0520">NAD</keyword>
<dbReference type="PIRSF" id="PIRSF000149">
    <property type="entry name" value="GAP_DH"/>
    <property type="match status" value="1"/>
</dbReference>
<dbReference type="SUPFAM" id="SSF55347">
    <property type="entry name" value="Glyceraldehyde-3-phosphate dehydrogenase-like, C-terminal domain"/>
    <property type="match status" value="1"/>
</dbReference>
<dbReference type="CDD" id="cd18126">
    <property type="entry name" value="GAPDH_I_C"/>
    <property type="match status" value="1"/>
</dbReference>
<dbReference type="InterPro" id="IPR036291">
    <property type="entry name" value="NAD(P)-bd_dom_sf"/>
</dbReference>
<dbReference type="GO" id="GO:0016620">
    <property type="term" value="F:oxidoreductase activity, acting on the aldehyde or oxo group of donors, NAD or NADP as acceptor"/>
    <property type="evidence" value="ECO:0007669"/>
    <property type="project" value="InterPro"/>
</dbReference>
<dbReference type="NCBIfam" id="TIGR01534">
    <property type="entry name" value="GAPDH-I"/>
    <property type="match status" value="1"/>
</dbReference>
<dbReference type="AlphaFoldDB" id="A0A2M7XFS0"/>
<evidence type="ECO:0000256" key="4">
    <source>
        <dbReference type="PIRSR" id="PIRSR000149-2"/>
    </source>
</evidence>
<feature type="domain" description="Glyceraldehyde 3-phosphate dehydrogenase NAD(P) binding" evidence="8">
    <location>
        <begin position="2"/>
        <end position="152"/>
    </location>
</feature>
<dbReference type="EMBL" id="PFWT01000009">
    <property type="protein sequence ID" value="PJA46723.1"/>
    <property type="molecule type" value="Genomic_DNA"/>
</dbReference>
<feature type="binding site" evidence="4">
    <location>
        <position position="233"/>
    </location>
    <ligand>
        <name>D-glyceraldehyde 3-phosphate</name>
        <dbReference type="ChEBI" id="CHEBI:59776"/>
    </ligand>
</feature>
<dbReference type="Gene3D" id="3.40.50.720">
    <property type="entry name" value="NAD(P)-binding Rossmann-like Domain"/>
    <property type="match status" value="1"/>
</dbReference>
<dbReference type="Pfam" id="PF02800">
    <property type="entry name" value="Gp_dh_C"/>
    <property type="match status" value="1"/>
</dbReference>
<keyword evidence="2" id="KW-0560">Oxidoreductase</keyword>
<dbReference type="PANTHER" id="PTHR43148">
    <property type="entry name" value="GLYCERALDEHYDE-3-PHOSPHATE DEHYDROGENASE 2"/>
    <property type="match status" value="1"/>
</dbReference>
<dbReference type="InterPro" id="IPR006424">
    <property type="entry name" value="Glyceraldehyde-3-P_DH_1"/>
</dbReference>
<dbReference type="InterPro" id="IPR020828">
    <property type="entry name" value="GlycerAld_3-P_DH_NAD(P)-bd"/>
</dbReference>
<evidence type="ECO:0000256" key="7">
    <source>
        <dbReference type="RuleBase" id="RU000397"/>
    </source>
</evidence>
<sequence length="336" mass="36696">MTRIAINGFGRIGRQAFKAGFHKPDFNVVAINDLTDAKTLAYLLKYDSNYGIWNVDVKSRGNFLIIDGRKIPVYSERDPANLPWAEDKIDVVIESTGFFRTVEAASKHLEAGAKRVVISAPAKDEAIPTYVIGANEEGLKKEGAKIINNASCTTNCASPVMAIMDEAFGVKKALLTTIHGYTSTQSLVDSPQNELRRGRAAAVNMIPTSTGAAIATTKTLPQLKNKFDGISIRVPVPTGSISDITMVLSKKVTVDEIKTAFKSAIKKPRFKKVVAITEEPLVSTDIIGNEYSAIVDLEMTRVVGGDLVKILAWYDNEWGYSNRLAEMAVFYSKNAK</sequence>
<dbReference type="Pfam" id="PF00044">
    <property type="entry name" value="Gp_dh_N"/>
    <property type="match status" value="1"/>
</dbReference>
<name>A0A2M7XFS0_9BACT</name>
<evidence type="ECO:0000256" key="5">
    <source>
        <dbReference type="PIRSR" id="PIRSR000149-3"/>
    </source>
</evidence>
<protein>
    <submittedName>
        <fullName evidence="9">Type I glyceraldehyde-3-phosphate dehydrogenase</fullName>
    </submittedName>
</protein>
<dbReference type="InterPro" id="IPR020829">
    <property type="entry name" value="GlycerAld_3-P_DH_cat"/>
</dbReference>
<dbReference type="Proteomes" id="UP000231263">
    <property type="component" value="Unassembled WGS sequence"/>
</dbReference>
<feature type="site" description="Activates thiol group during catalysis" evidence="6">
    <location>
        <position position="179"/>
    </location>
</feature>
<dbReference type="GO" id="GO:0006006">
    <property type="term" value="P:glucose metabolic process"/>
    <property type="evidence" value="ECO:0007669"/>
    <property type="project" value="InterPro"/>
</dbReference>
<proteinExistence type="inferred from homology"/>
<comment type="caution">
    <text evidence="9">The sequence shown here is derived from an EMBL/GenBank/DDBJ whole genome shotgun (WGS) entry which is preliminary data.</text>
</comment>
<evidence type="ECO:0000256" key="6">
    <source>
        <dbReference type="PIRSR" id="PIRSR000149-4"/>
    </source>
</evidence>
<dbReference type="PRINTS" id="PR00078">
    <property type="entry name" value="G3PDHDRGNASE"/>
</dbReference>
<comment type="similarity">
    <text evidence="1 7">Belongs to the glyceraldehyde-3-phosphate dehydrogenase family.</text>
</comment>
<organism evidence="9 10">
    <name type="scientific">Candidatus Uhrbacteria bacterium CG_4_9_14_3_um_filter_41_35</name>
    <dbReference type="NCBI Taxonomy" id="1975034"/>
    <lineage>
        <taxon>Bacteria</taxon>
        <taxon>Candidatus Uhriibacteriota</taxon>
    </lineage>
</organism>
<feature type="active site" description="Nucleophile" evidence="3">
    <location>
        <position position="152"/>
    </location>
</feature>
<evidence type="ECO:0000256" key="1">
    <source>
        <dbReference type="ARBA" id="ARBA00007406"/>
    </source>
</evidence>
<evidence type="ECO:0000259" key="8">
    <source>
        <dbReference type="SMART" id="SM00846"/>
    </source>
</evidence>
<dbReference type="InterPro" id="IPR020831">
    <property type="entry name" value="GlycerAld/Erythrose_P_DH"/>
</dbReference>
<dbReference type="FunFam" id="3.30.360.10:FF:000002">
    <property type="entry name" value="Glyceraldehyde-3-phosphate dehydrogenase"/>
    <property type="match status" value="1"/>
</dbReference>
<feature type="binding site" evidence="5">
    <location>
        <begin position="11"/>
        <end position="12"/>
    </location>
    <ligand>
        <name>NAD(+)</name>
        <dbReference type="ChEBI" id="CHEBI:57540"/>
    </ligand>
</feature>
<feature type="binding site" evidence="5">
    <location>
        <position position="119"/>
    </location>
    <ligand>
        <name>NAD(+)</name>
        <dbReference type="ChEBI" id="CHEBI:57540"/>
    </ligand>
</feature>